<feature type="transmembrane region" description="Helical" evidence="8">
    <location>
        <begin position="787"/>
        <end position="808"/>
    </location>
</feature>
<feature type="transmembrane region" description="Helical" evidence="8">
    <location>
        <begin position="42"/>
        <end position="65"/>
    </location>
</feature>
<dbReference type="PRINTS" id="PR00119">
    <property type="entry name" value="CATATPASE"/>
</dbReference>
<dbReference type="EMBL" id="MGAG01000037">
    <property type="protein sequence ID" value="OGK39759.1"/>
    <property type="molecule type" value="Genomic_DNA"/>
</dbReference>
<dbReference type="InterPro" id="IPR023214">
    <property type="entry name" value="HAD_sf"/>
</dbReference>
<comment type="caution">
    <text evidence="10">The sequence shown here is derived from an EMBL/GenBank/DDBJ whole genome shotgun (WGS) entry which is preliminary data.</text>
</comment>
<dbReference type="InterPro" id="IPR023298">
    <property type="entry name" value="ATPase_P-typ_TM_dom_sf"/>
</dbReference>
<reference evidence="10 11" key="1">
    <citation type="journal article" date="2016" name="Nat. Commun.">
        <title>Thousands of microbial genomes shed light on interconnected biogeochemical processes in an aquifer system.</title>
        <authorList>
            <person name="Anantharaman K."/>
            <person name="Brown C.T."/>
            <person name="Hug L.A."/>
            <person name="Sharon I."/>
            <person name="Castelle C.J."/>
            <person name="Probst A.J."/>
            <person name="Thomas B.C."/>
            <person name="Singh A."/>
            <person name="Wilkins M.J."/>
            <person name="Karaoz U."/>
            <person name="Brodie E.L."/>
            <person name="Williams K.H."/>
            <person name="Hubbard S.S."/>
            <person name="Banfield J.F."/>
        </authorList>
    </citation>
    <scope>NUCLEOTIDE SEQUENCE [LARGE SCALE GENOMIC DNA]</scope>
</reference>
<evidence type="ECO:0000256" key="7">
    <source>
        <dbReference type="ARBA" id="ARBA00023136"/>
    </source>
</evidence>
<dbReference type="Gene3D" id="2.70.150.10">
    <property type="entry name" value="Calcium-transporting ATPase, cytoplasmic transduction domain A"/>
    <property type="match status" value="1"/>
</dbReference>
<sequence>MEEISSLPKTSVNGLTETEALLRLEKFGKNELKNREIHWYDIFFRQFSSPFIFLLIFASILAIFLGEAIDGMMILIFVLLNALLGFYQEFHSEQSLKILRRYISPKSRVVREGIEKQIDSSNIVTGDIVLLNPGDKIPADVQFIGTNDLVIDESILTGESAPVKKAGLDQNLGFSGTTVVSGKGTGVVIRVGGQTSLGKISHLTIETKHVSSFEKGISQFSSFILRLIIVTLIFVFIANILIKGPQTDIVRLIIFSIALAVSVIPEALPVVTTFSLSHGALKLAKNKVIVKRLAAIEDLGSVEILCSDKTGTLTENKLSIKGIYPNKEQVLLYAALASSHPKENGNKIDAFDAAIWEKLPDKESRIIKNFKKISEAPFDPKRKRNSVLVKDKNEYLLIVRGAPEEIIKISDFLKRKIPPELLVHLKNAGNQGNRVLAVGIKKLKELKVDIVNEEKNLEFQGLLSFIDPVKPTAFEAIKKAEKLGVDIRILTGDSREVATAVAYNVGLIKNKNEVITGDEFMSQTPVNQADSIEKYQIFARVTPEQKYKIIQLLQKKHEVGFLGEGINDAPALKIANVAIVVDSAADIARDAADIVLLHKSLRVIVEGIKLGRETFANTNKYIKATLSSNFGNFYTVAIASLLVNYLPLLPLQILLINLLTDFPMIAVATDSIEGEELKNPKSYDIKQIAFIATLLGVVSSVFDSLFFILFSRISPSVLQTNWFIGSILTELLFLFSIRTKLPFWKAAKPSNIILIFTLVAGISAVIIPFTRFGQNIFSFIKPSIPDLILIIFLVISYFISTEIVKILYYRSPLYLKTLPKKI</sequence>
<evidence type="ECO:0000256" key="2">
    <source>
        <dbReference type="ARBA" id="ARBA00022692"/>
    </source>
</evidence>
<dbReference type="InterPro" id="IPR001757">
    <property type="entry name" value="P_typ_ATPase"/>
</dbReference>
<dbReference type="SFLD" id="SFLDF00027">
    <property type="entry name" value="p-type_atpase"/>
    <property type="match status" value="1"/>
</dbReference>
<keyword evidence="3" id="KW-0547">Nucleotide-binding</keyword>
<feature type="transmembrane region" description="Helical" evidence="8">
    <location>
        <begin position="749"/>
        <end position="767"/>
    </location>
</feature>
<evidence type="ECO:0000256" key="8">
    <source>
        <dbReference type="SAM" id="Phobius"/>
    </source>
</evidence>
<keyword evidence="7 8" id="KW-0472">Membrane</keyword>
<evidence type="ECO:0000313" key="11">
    <source>
        <dbReference type="Proteomes" id="UP000177698"/>
    </source>
</evidence>
<accession>A0A1F7I8T0</accession>
<dbReference type="STRING" id="1802056.A2954_05035"/>
<dbReference type="Pfam" id="PF00122">
    <property type="entry name" value="E1-E2_ATPase"/>
    <property type="match status" value="1"/>
</dbReference>
<evidence type="ECO:0000256" key="6">
    <source>
        <dbReference type="ARBA" id="ARBA00022989"/>
    </source>
</evidence>
<dbReference type="SUPFAM" id="SSF81665">
    <property type="entry name" value="Calcium ATPase, transmembrane domain M"/>
    <property type="match status" value="1"/>
</dbReference>
<dbReference type="InterPro" id="IPR004014">
    <property type="entry name" value="ATPase_P-typ_cation-transptr_N"/>
</dbReference>
<feature type="transmembrane region" description="Helical" evidence="8">
    <location>
        <begin position="688"/>
        <end position="710"/>
    </location>
</feature>
<evidence type="ECO:0000256" key="5">
    <source>
        <dbReference type="ARBA" id="ARBA00022967"/>
    </source>
</evidence>
<dbReference type="NCBIfam" id="TIGR01494">
    <property type="entry name" value="ATPase_P-type"/>
    <property type="match status" value="2"/>
</dbReference>
<keyword evidence="4" id="KW-0067">ATP-binding</keyword>
<feature type="transmembrane region" description="Helical" evidence="8">
    <location>
        <begin position="716"/>
        <end position="737"/>
    </location>
</feature>
<dbReference type="Pfam" id="PF00690">
    <property type="entry name" value="Cation_ATPase_N"/>
    <property type="match status" value="1"/>
</dbReference>
<dbReference type="GO" id="GO:0016887">
    <property type="term" value="F:ATP hydrolysis activity"/>
    <property type="evidence" value="ECO:0007669"/>
    <property type="project" value="InterPro"/>
</dbReference>
<dbReference type="SFLD" id="SFLDG00002">
    <property type="entry name" value="C1.7:_P-type_atpase_like"/>
    <property type="match status" value="1"/>
</dbReference>
<dbReference type="Gene3D" id="3.40.50.1000">
    <property type="entry name" value="HAD superfamily/HAD-like"/>
    <property type="match status" value="1"/>
</dbReference>
<gene>
    <name evidence="10" type="ORF">A2954_05035</name>
</gene>
<keyword evidence="5" id="KW-1278">Translocase</keyword>
<dbReference type="GO" id="GO:0005524">
    <property type="term" value="F:ATP binding"/>
    <property type="evidence" value="ECO:0007669"/>
    <property type="project" value="UniProtKB-KW"/>
</dbReference>
<evidence type="ECO:0000256" key="4">
    <source>
        <dbReference type="ARBA" id="ARBA00022840"/>
    </source>
</evidence>
<dbReference type="InterPro" id="IPR036412">
    <property type="entry name" value="HAD-like_sf"/>
</dbReference>
<keyword evidence="2 8" id="KW-0812">Transmembrane</keyword>
<comment type="subcellular location">
    <subcellularLocation>
        <location evidence="1">Membrane</location>
        <topology evidence="1">Multi-pass membrane protein</topology>
    </subcellularLocation>
</comment>
<dbReference type="SFLD" id="SFLDS00003">
    <property type="entry name" value="Haloacid_Dehalogenase"/>
    <property type="match status" value="1"/>
</dbReference>
<dbReference type="SMART" id="SM00831">
    <property type="entry name" value="Cation_ATPase_N"/>
    <property type="match status" value="1"/>
</dbReference>
<dbReference type="InterPro" id="IPR044492">
    <property type="entry name" value="P_typ_ATPase_HD_dom"/>
</dbReference>
<dbReference type="InterPro" id="IPR023299">
    <property type="entry name" value="ATPase_P-typ_cyto_dom_N"/>
</dbReference>
<dbReference type="GO" id="GO:0016020">
    <property type="term" value="C:membrane"/>
    <property type="evidence" value="ECO:0007669"/>
    <property type="project" value="UniProtKB-SubCell"/>
</dbReference>
<dbReference type="Gene3D" id="1.20.1110.10">
    <property type="entry name" value="Calcium-transporting ATPase, transmembrane domain"/>
    <property type="match status" value="1"/>
</dbReference>
<dbReference type="InterPro" id="IPR018303">
    <property type="entry name" value="ATPase_P-typ_P_site"/>
</dbReference>
<dbReference type="InterPro" id="IPR059000">
    <property type="entry name" value="ATPase_P-type_domA"/>
</dbReference>
<feature type="domain" description="Cation-transporting P-type ATPase N-terminal" evidence="9">
    <location>
        <begin position="3"/>
        <end position="67"/>
    </location>
</feature>
<proteinExistence type="predicted"/>
<evidence type="ECO:0000256" key="1">
    <source>
        <dbReference type="ARBA" id="ARBA00004141"/>
    </source>
</evidence>
<organism evidence="10 11">
    <name type="scientific">Candidatus Roizmanbacteria bacterium RIFCSPLOWO2_01_FULL_37_12</name>
    <dbReference type="NCBI Taxonomy" id="1802056"/>
    <lineage>
        <taxon>Bacteria</taxon>
        <taxon>Candidatus Roizmaniibacteriota</taxon>
    </lineage>
</organism>
<dbReference type="Pfam" id="PF00689">
    <property type="entry name" value="Cation_ATPase_C"/>
    <property type="match status" value="1"/>
</dbReference>
<evidence type="ECO:0000256" key="3">
    <source>
        <dbReference type="ARBA" id="ARBA00022741"/>
    </source>
</evidence>
<dbReference type="PRINTS" id="PR00120">
    <property type="entry name" value="HATPASE"/>
</dbReference>
<name>A0A1F7I8T0_9BACT</name>
<dbReference type="Proteomes" id="UP000177698">
    <property type="component" value="Unassembled WGS sequence"/>
</dbReference>
<dbReference type="SUPFAM" id="SSF56784">
    <property type="entry name" value="HAD-like"/>
    <property type="match status" value="1"/>
</dbReference>
<dbReference type="PANTHER" id="PTHR42861">
    <property type="entry name" value="CALCIUM-TRANSPORTING ATPASE"/>
    <property type="match status" value="1"/>
</dbReference>
<keyword evidence="6 8" id="KW-1133">Transmembrane helix</keyword>
<dbReference type="Gene3D" id="3.40.1110.10">
    <property type="entry name" value="Calcium-transporting ATPase, cytoplasmic domain N"/>
    <property type="match status" value="1"/>
</dbReference>
<evidence type="ECO:0000259" key="9">
    <source>
        <dbReference type="SMART" id="SM00831"/>
    </source>
</evidence>
<dbReference type="Pfam" id="PF00702">
    <property type="entry name" value="Hydrolase"/>
    <property type="match status" value="1"/>
</dbReference>
<dbReference type="PROSITE" id="PS00154">
    <property type="entry name" value="ATPASE_E1_E2"/>
    <property type="match status" value="1"/>
</dbReference>
<dbReference type="InterPro" id="IPR008250">
    <property type="entry name" value="ATPase_P-typ_transduc_dom_A_sf"/>
</dbReference>
<feature type="transmembrane region" description="Helical" evidence="8">
    <location>
        <begin position="223"/>
        <end position="242"/>
    </location>
</feature>
<dbReference type="InterPro" id="IPR006068">
    <property type="entry name" value="ATPase_P-typ_cation-transptr_C"/>
</dbReference>
<dbReference type="SUPFAM" id="SSF81653">
    <property type="entry name" value="Calcium ATPase, transduction domain A"/>
    <property type="match status" value="1"/>
</dbReference>
<protein>
    <recommendedName>
        <fullName evidence="9">Cation-transporting P-type ATPase N-terminal domain-containing protein</fullName>
    </recommendedName>
</protein>
<feature type="transmembrane region" description="Helical" evidence="8">
    <location>
        <begin position="254"/>
        <end position="277"/>
    </location>
</feature>
<dbReference type="AlphaFoldDB" id="A0A1F7I8T0"/>
<evidence type="ECO:0000313" key="10">
    <source>
        <dbReference type="EMBL" id="OGK39759.1"/>
    </source>
</evidence>